<sequence>MSSSIFELLEITISIHLRGTGSELEVSWLNILSKSVPREGNLPSSSKNHRFRSEKSRLLLLKCQEGAGGIVNWKWHITTLGNTLGTQLGIGTRIST</sequence>
<dbReference type="EMBL" id="BQNB010016168">
    <property type="protein sequence ID" value="GJT48603.1"/>
    <property type="molecule type" value="Genomic_DNA"/>
</dbReference>
<protein>
    <submittedName>
        <fullName evidence="1">Uncharacterized protein</fullName>
    </submittedName>
</protein>
<evidence type="ECO:0000313" key="2">
    <source>
        <dbReference type="Proteomes" id="UP001151760"/>
    </source>
</evidence>
<evidence type="ECO:0000313" key="1">
    <source>
        <dbReference type="EMBL" id="GJT48603.1"/>
    </source>
</evidence>
<keyword evidence="2" id="KW-1185">Reference proteome</keyword>
<organism evidence="1 2">
    <name type="scientific">Tanacetum coccineum</name>
    <dbReference type="NCBI Taxonomy" id="301880"/>
    <lineage>
        <taxon>Eukaryota</taxon>
        <taxon>Viridiplantae</taxon>
        <taxon>Streptophyta</taxon>
        <taxon>Embryophyta</taxon>
        <taxon>Tracheophyta</taxon>
        <taxon>Spermatophyta</taxon>
        <taxon>Magnoliopsida</taxon>
        <taxon>eudicotyledons</taxon>
        <taxon>Gunneridae</taxon>
        <taxon>Pentapetalae</taxon>
        <taxon>asterids</taxon>
        <taxon>campanulids</taxon>
        <taxon>Asterales</taxon>
        <taxon>Asteraceae</taxon>
        <taxon>Asteroideae</taxon>
        <taxon>Anthemideae</taxon>
        <taxon>Anthemidinae</taxon>
        <taxon>Tanacetum</taxon>
    </lineage>
</organism>
<dbReference type="Proteomes" id="UP001151760">
    <property type="component" value="Unassembled WGS sequence"/>
</dbReference>
<gene>
    <name evidence="1" type="ORF">Tco_0974760</name>
</gene>
<reference evidence="1" key="1">
    <citation type="journal article" date="2022" name="Int. J. Mol. Sci.">
        <title>Draft Genome of Tanacetum Coccineum: Genomic Comparison of Closely Related Tanacetum-Family Plants.</title>
        <authorList>
            <person name="Yamashiro T."/>
            <person name="Shiraishi A."/>
            <person name="Nakayama K."/>
            <person name="Satake H."/>
        </authorList>
    </citation>
    <scope>NUCLEOTIDE SEQUENCE</scope>
</reference>
<accession>A0ABQ5ECJ1</accession>
<comment type="caution">
    <text evidence="1">The sequence shown here is derived from an EMBL/GenBank/DDBJ whole genome shotgun (WGS) entry which is preliminary data.</text>
</comment>
<proteinExistence type="predicted"/>
<reference evidence="1" key="2">
    <citation type="submission" date="2022-01" db="EMBL/GenBank/DDBJ databases">
        <authorList>
            <person name="Yamashiro T."/>
            <person name="Shiraishi A."/>
            <person name="Satake H."/>
            <person name="Nakayama K."/>
        </authorList>
    </citation>
    <scope>NUCLEOTIDE SEQUENCE</scope>
</reference>
<name>A0ABQ5ECJ1_9ASTR</name>